<feature type="compositionally biased region" description="Polar residues" evidence="1">
    <location>
        <begin position="32"/>
        <end position="50"/>
    </location>
</feature>
<dbReference type="Gramene" id="Bo6g112390.1">
    <property type="protein sequence ID" value="Bo6g112390.1"/>
    <property type="gene ID" value="Bo6g112390"/>
</dbReference>
<proteinExistence type="predicted"/>
<name>A0A0D3CZP1_BRAOL</name>
<reference evidence="2" key="2">
    <citation type="submission" date="2015-03" db="UniProtKB">
        <authorList>
            <consortium name="EnsemblPlants"/>
        </authorList>
    </citation>
    <scope>IDENTIFICATION</scope>
</reference>
<dbReference type="AlphaFoldDB" id="A0A0D3CZP1"/>
<accession>A0A0D3CZP1</accession>
<evidence type="ECO:0000313" key="2">
    <source>
        <dbReference type="EnsemblPlants" id="Bo6g112390.1"/>
    </source>
</evidence>
<reference evidence="2 3" key="1">
    <citation type="journal article" date="2014" name="Genome Biol.">
        <title>Transcriptome and methylome profiling reveals relics of genome dominance in the mesopolyploid Brassica oleracea.</title>
        <authorList>
            <person name="Parkin I.A."/>
            <person name="Koh C."/>
            <person name="Tang H."/>
            <person name="Robinson S.J."/>
            <person name="Kagale S."/>
            <person name="Clarke W.E."/>
            <person name="Town C.D."/>
            <person name="Nixon J."/>
            <person name="Krishnakumar V."/>
            <person name="Bidwell S.L."/>
            <person name="Denoeud F."/>
            <person name="Belcram H."/>
            <person name="Links M.G."/>
            <person name="Just J."/>
            <person name="Clarke C."/>
            <person name="Bender T."/>
            <person name="Huebert T."/>
            <person name="Mason A.S."/>
            <person name="Pires J.C."/>
            <person name="Barker G."/>
            <person name="Moore J."/>
            <person name="Walley P.G."/>
            <person name="Manoli S."/>
            <person name="Batley J."/>
            <person name="Edwards D."/>
            <person name="Nelson M.N."/>
            <person name="Wang X."/>
            <person name="Paterson A.H."/>
            <person name="King G."/>
            <person name="Bancroft I."/>
            <person name="Chalhoub B."/>
            <person name="Sharpe A.G."/>
        </authorList>
    </citation>
    <scope>NUCLEOTIDE SEQUENCE</scope>
    <source>
        <strain evidence="2 3">cv. TO1000</strain>
    </source>
</reference>
<evidence type="ECO:0000313" key="3">
    <source>
        <dbReference type="Proteomes" id="UP000032141"/>
    </source>
</evidence>
<dbReference type="HOGENOM" id="CLU_178029_0_0_1"/>
<dbReference type="EnsemblPlants" id="Bo6g112390.1">
    <property type="protein sequence ID" value="Bo6g112390.1"/>
    <property type="gene ID" value="Bo6g112390"/>
</dbReference>
<organism evidence="2 3">
    <name type="scientific">Brassica oleracea var. oleracea</name>
    <dbReference type="NCBI Taxonomy" id="109376"/>
    <lineage>
        <taxon>Eukaryota</taxon>
        <taxon>Viridiplantae</taxon>
        <taxon>Streptophyta</taxon>
        <taxon>Embryophyta</taxon>
        <taxon>Tracheophyta</taxon>
        <taxon>Spermatophyta</taxon>
        <taxon>Magnoliopsida</taxon>
        <taxon>eudicotyledons</taxon>
        <taxon>Gunneridae</taxon>
        <taxon>Pentapetalae</taxon>
        <taxon>rosids</taxon>
        <taxon>malvids</taxon>
        <taxon>Brassicales</taxon>
        <taxon>Brassicaceae</taxon>
        <taxon>Brassiceae</taxon>
        <taxon>Brassica</taxon>
    </lineage>
</organism>
<evidence type="ECO:0000256" key="1">
    <source>
        <dbReference type="SAM" id="MobiDB-lite"/>
    </source>
</evidence>
<feature type="compositionally biased region" description="Basic and acidic residues" evidence="1">
    <location>
        <begin position="51"/>
        <end position="66"/>
    </location>
</feature>
<feature type="region of interest" description="Disordered" evidence="1">
    <location>
        <begin position="1"/>
        <end position="66"/>
    </location>
</feature>
<keyword evidence="3" id="KW-1185">Reference proteome</keyword>
<protein>
    <submittedName>
        <fullName evidence="2">Uncharacterized protein</fullName>
    </submittedName>
</protein>
<dbReference type="Proteomes" id="UP000032141">
    <property type="component" value="Chromosome C6"/>
</dbReference>
<sequence>MMKMAWEMMNPEYKMGMQRKPTSVKKKDPISKTDSPPSKKNFATTTLSNAESEKKKENSPKMTKLENELLLVTK</sequence>